<name>A0A918DZ31_9ACTN</name>
<dbReference type="AlphaFoldDB" id="A0A918DZ31"/>
<keyword evidence="3" id="KW-0472">Membrane</keyword>
<evidence type="ECO:0000256" key="3">
    <source>
        <dbReference type="SAM" id="Phobius"/>
    </source>
</evidence>
<dbReference type="EMBL" id="BMMS01000019">
    <property type="protein sequence ID" value="GGO92663.1"/>
    <property type="molecule type" value="Genomic_DNA"/>
</dbReference>
<dbReference type="InterPro" id="IPR004474">
    <property type="entry name" value="LytR_CpsA_psr"/>
</dbReference>
<dbReference type="Gene3D" id="3.40.630.190">
    <property type="entry name" value="LCP protein"/>
    <property type="match status" value="1"/>
</dbReference>
<evidence type="ECO:0000259" key="4">
    <source>
        <dbReference type="Pfam" id="PF03816"/>
    </source>
</evidence>
<comment type="caution">
    <text evidence="5">The sequence shown here is derived from an EMBL/GenBank/DDBJ whole genome shotgun (WGS) entry which is preliminary data.</text>
</comment>
<evidence type="ECO:0000256" key="1">
    <source>
        <dbReference type="ARBA" id="ARBA00006068"/>
    </source>
</evidence>
<keyword evidence="6" id="KW-1185">Reference proteome</keyword>
<gene>
    <name evidence="5" type="ORF">GCM10012280_43340</name>
</gene>
<accession>A0A918DZ31</accession>
<feature type="compositionally biased region" description="Basic residues" evidence="2">
    <location>
        <begin position="11"/>
        <end position="20"/>
    </location>
</feature>
<evidence type="ECO:0000313" key="5">
    <source>
        <dbReference type="EMBL" id="GGO92663.1"/>
    </source>
</evidence>
<dbReference type="NCBIfam" id="TIGR00350">
    <property type="entry name" value="lytR_cpsA_psr"/>
    <property type="match status" value="1"/>
</dbReference>
<feature type="transmembrane region" description="Helical" evidence="3">
    <location>
        <begin position="24"/>
        <end position="48"/>
    </location>
</feature>
<dbReference type="PANTHER" id="PTHR33392">
    <property type="entry name" value="POLYISOPRENYL-TEICHOIC ACID--PEPTIDOGLYCAN TEICHOIC ACID TRANSFERASE TAGU"/>
    <property type="match status" value="1"/>
</dbReference>
<dbReference type="Proteomes" id="UP000641932">
    <property type="component" value="Unassembled WGS sequence"/>
</dbReference>
<dbReference type="PANTHER" id="PTHR33392:SF6">
    <property type="entry name" value="POLYISOPRENYL-TEICHOIC ACID--PEPTIDOGLYCAN TEICHOIC ACID TRANSFERASE TAGU"/>
    <property type="match status" value="1"/>
</dbReference>
<comment type="similarity">
    <text evidence="1">Belongs to the LytR/CpsA/Psr (LCP) family.</text>
</comment>
<reference evidence="5" key="2">
    <citation type="submission" date="2020-09" db="EMBL/GenBank/DDBJ databases">
        <authorList>
            <person name="Sun Q."/>
            <person name="Zhou Y."/>
        </authorList>
    </citation>
    <scope>NUCLEOTIDE SEQUENCE</scope>
    <source>
        <strain evidence="5">CGMCC 4.7201</strain>
    </source>
</reference>
<feature type="compositionally biased region" description="Pro residues" evidence="2">
    <location>
        <begin position="368"/>
        <end position="387"/>
    </location>
</feature>
<sequence length="387" mass="41142">MADEQREGARGRRGGRPRTPRRRALVVTAWAAAGVVLLGGGGLAYLYFELDGKLRGVDIDRALGRDRPDNVDNGSMDILVLGSDSRSGDNRVYGDDATGTARSDTAMVVHIAKGHRKAGVVSIPRDTLVDRPECRRTTAGADGKSAKGSIAPAANRVMFNESYEIGGPACTVKTVEAMTGIRMDHFIEVDFSGFKGLVDALGGVTVTTTEPIHDLDSRLDLPPGAHHLNGEQSLGFVRTRHGIGDGSDLGRIGLQQQFLTSLLTQVHDIGVFGSPAKLYKVADAASKAITTDSEIASISGLRKLAAGLKRIDAGDLTKVVLPVDYDATDPNRVIPKDPEADQVWSALREDRPIPWTATTDEPALAEPKPAPPTPKSPAVPKLTPSPR</sequence>
<proteinExistence type="inferred from homology"/>
<dbReference type="RefSeq" id="WP_189133430.1">
    <property type="nucleotide sequence ID" value="NZ_BMMS01000019.1"/>
</dbReference>
<keyword evidence="3" id="KW-0812">Transmembrane</keyword>
<feature type="region of interest" description="Disordered" evidence="2">
    <location>
        <begin position="347"/>
        <end position="387"/>
    </location>
</feature>
<evidence type="ECO:0000256" key="2">
    <source>
        <dbReference type="SAM" id="MobiDB-lite"/>
    </source>
</evidence>
<feature type="compositionally biased region" description="Basic and acidic residues" evidence="2">
    <location>
        <begin position="1"/>
        <end position="10"/>
    </location>
</feature>
<dbReference type="Pfam" id="PF03816">
    <property type="entry name" value="LytR_cpsA_psr"/>
    <property type="match status" value="1"/>
</dbReference>
<feature type="domain" description="Cell envelope-related transcriptional attenuator" evidence="4">
    <location>
        <begin position="102"/>
        <end position="266"/>
    </location>
</feature>
<organism evidence="5 6">
    <name type="scientific">Wenjunlia tyrosinilytica</name>
    <dbReference type="NCBI Taxonomy" id="1544741"/>
    <lineage>
        <taxon>Bacteria</taxon>
        <taxon>Bacillati</taxon>
        <taxon>Actinomycetota</taxon>
        <taxon>Actinomycetes</taxon>
        <taxon>Kitasatosporales</taxon>
        <taxon>Streptomycetaceae</taxon>
        <taxon>Wenjunlia</taxon>
    </lineage>
</organism>
<protein>
    <submittedName>
        <fullName evidence="5">Transcriptional regulator</fullName>
    </submittedName>
</protein>
<reference evidence="5" key="1">
    <citation type="journal article" date="2014" name="Int. J. Syst. Evol. Microbiol.">
        <title>Complete genome sequence of Corynebacterium casei LMG S-19264T (=DSM 44701T), isolated from a smear-ripened cheese.</title>
        <authorList>
            <consortium name="US DOE Joint Genome Institute (JGI-PGF)"/>
            <person name="Walter F."/>
            <person name="Albersmeier A."/>
            <person name="Kalinowski J."/>
            <person name="Ruckert C."/>
        </authorList>
    </citation>
    <scope>NUCLEOTIDE SEQUENCE</scope>
    <source>
        <strain evidence="5">CGMCC 4.7201</strain>
    </source>
</reference>
<dbReference type="InterPro" id="IPR050922">
    <property type="entry name" value="LytR/CpsA/Psr_CW_biosynth"/>
</dbReference>
<feature type="region of interest" description="Disordered" evidence="2">
    <location>
        <begin position="1"/>
        <end position="20"/>
    </location>
</feature>
<evidence type="ECO:0000313" key="6">
    <source>
        <dbReference type="Proteomes" id="UP000641932"/>
    </source>
</evidence>
<keyword evidence="3" id="KW-1133">Transmembrane helix</keyword>